<keyword evidence="1" id="KW-1133">Transmembrane helix</keyword>
<reference evidence="3 4" key="1">
    <citation type="journal article" date="2019" name="Environ. Microbiol.">
        <title>An active ?-lactamase is a part of an orchestrated cell wall stress resistance network of Bacillus subtilis and related rhizosphere species.</title>
        <authorList>
            <person name="Bucher T."/>
            <person name="Keren-Paz A."/>
            <person name="Hausser J."/>
            <person name="Olender T."/>
            <person name="Cytryn E."/>
            <person name="Kolodkin-Gal I."/>
        </authorList>
    </citation>
    <scope>NUCLEOTIDE SEQUENCE [LARGE SCALE GENOMIC DNA]</scope>
    <source>
        <strain evidence="3 4">I4</strain>
    </source>
</reference>
<organism evidence="3 4">
    <name type="scientific">Peribacillus simplex</name>
    <dbReference type="NCBI Taxonomy" id="1478"/>
    <lineage>
        <taxon>Bacteria</taxon>
        <taxon>Bacillati</taxon>
        <taxon>Bacillota</taxon>
        <taxon>Bacilli</taxon>
        <taxon>Bacillales</taxon>
        <taxon>Bacillaceae</taxon>
        <taxon>Peribacillus</taxon>
    </lineage>
</organism>
<sequence length="257" mass="29455">MLSLQIFWVCKGLNTSSKKAEENQMKKLSVFLIIVLVICFVAYEFQASESEDVQRVMAFGDSLTYGKGDKDGEGYIEGLEDELNNPESEQKVSFWNYGIKGQETDGVMKQLDDYRIKTKLDEADTFIVYIGTNDLINSNGGDLEKISDRKINEGKREYISHLKKITSTLIKANDKADILVVGLYNPIKGNQKLEKHIRDYNLSIKGIADKDNRMLFIPTNDLFEDKKKSEYFSDKLHPNEKGYQLIANRVLESYDFK</sequence>
<gene>
    <name evidence="3" type="ORF">FC678_03975</name>
</gene>
<dbReference type="Gene3D" id="3.40.50.1110">
    <property type="entry name" value="SGNH hydrolase"/>
    <property type="match status" value="1"/>
</dbReference>
<dbReference type="EMBL" id="SZNT01000039">
    <property type="protein sequence ID" value="TKH14782.1"/>
    <property type="molecule type" value="Genomic_DNA"/>
</dbReference>
<accession>A0A9X8ZJZ6</accession>
<dbReference type="AlphaFoldDB" id="A0A9X8ZJZ6"/>
<dbReference type="InterPro" id="IPR036514">
    <property type="entry name" value="SGNH_hydro_sf"/>
</dbReference>
<dbReference type="Pfam" id="PF13472">
    <property type="entry name" value="Lipase_GDSL_2"/>
    <property type="match status" value="1"/>
</dbReference>
<dbReference type="GO" id="GO:0004622">
    <property type="term" value="F:phosphatidylcholine lysophospholipase activity"/>
    <property type="evidence" value="ECO:0007669"/>
    <property type="project" value="TreeGrafter"/>
</dbReference>
<dbReference type="Proteomes" id="UP000309170">
    <property type="component" value="Unassembled WGS sequence"/>
</dbReference>
<dbReference type="PANTHER" id="PTHR30383:SF27">
    <property type="entry name" value="SPORE GERMINATION LIPASE LIPC"/>
    <property type="match status" value="1"/>
</dbReference>
<feature type="domain" description="SGNH hydrolase-type esterase" evidence="2">
    <location>
        <begin position="58"/>
        <end position="245"/>
    </location>
</feature>
<dbReference type="InterPro" id="IPR051532">
    <property type="entry name" value="Ester_Hydrolysis_Enzymes"/>
</dbReference>
<proteinExistence type="predicted"/>
<feature type="transmembrane region" description="Helical" evidence="1">
    <location>
        <begin position="28"/>
        <end position="45"/>
    </location>
</feature>
<dbReference type="PANTHER" id="PTHR30383">
    <property type="entry name" value="THIOESTERASE 1/PROTEASE 1/LYSOPHOSPHOLIPASE L1"/>
    <property type="match status" value="1"/>
</dbReference>
<keyword evidence="1" id="KW-0472">Membrane</keyword>
<dbReference type="SUPFAM" id="SSF52266">
    <property type="entry name" value="SGNH hydrolase"/>
    <property type="match status" value="1"/>
</dbReference>
<protein>
    <recommendedName>
        <fullName evidence="2">SGNH hydrolase-type esterase domain-containing protein</fullName>
    </recommendedName>
</protein>
<evidence type="ECO:0000313" key="3">
    <source>
        <dbReference type="EMBL" id="TKH14782.1"/>
    </source>
</evidence>
<evidence type="ECO:0000256" key="1">
    <source>
        <dbReference type="SAM" id="Phobius"/>
    </source>
</evidence>
<evidence type="ECO:0000259" key="2">
    <source>
        <dbReference type="Pfam" id="PF13472"/>
    </source>
</evidence>
<keyword evidence="1" id="KW-0812">Transmembrane</keyword>
<comment type="caution">
    <text evidence="3">The sequence shown here is derived from an EMBL/GenBank/DDBJ whole genome shotgun (WGS) entry which is preliminary data.</text>
</comment>
<evidence type="ECO:0000313" key="4">
    <source>
        <dbReference type="Proteomes" id="UP000309170"/>
    </source>
</evidence>
<name>A0A9X8ZJZ6_9BACI</name>
<dbReference type="InterPro" id="IPR013830">
    <property type="entry name" value="SGNH_hydro"/>
</dbReference>
<dbReference type="OrthoDB" id="252349at2"/>